<proteinExistence type="predicted"/>
<name>A0A5J9T468_9POAL</name>
<evidence type="ECO:0000313" key="3">
    <source>
        <dbReference type="Proteomes" id="UP000324897"/>
    </source>
</evidence>
<reference evidence="2 3" key="1">
    <citation type="journal article" date="2019" name="Sci. Rep.">
        <title>A high-quality genome of Eragrostis curvula grass provides insights into Poaceae evolution and supports new strategies to enhance forage quality.</title>
        <authorList>
            <person name="Carballo J."/>
            <person name="Santos B.A.C.M."/>
            <person name="Zappacosta D."/>
            <person name="Garbus I."/>
            <person name="Selva J.P."/>
            <person name="Gallo C.A."/>
            <person name="Diaz A."/>
            <person name="Albertini E."/>
            <person name="Caccamo M."/>
            <person name="Echenique V."/>
        </authorList>
    </citation>
    <scope>NUCLEOTIDE SEQUENCE [LARGE SCALE GENOMIC DNA]</scope>
    <source>
        <strain evidence="3">cv. Victoria</strain>
        <tissue evidence="2">Leaf</tissue>
    </source>
</reference>
<sequence length="76" mass="8194">RCDSRLKRTAAPPPPVTPSTSSGPPVSILHRASEILGTALMPEGPNSGYLVVKGANEDAEDLKWSRWRPVEDLAFP</sequence>
<feature type="non-terminal residue" evidence="2">
    <location>
        <position position="1"/>
    </location>
</feature>
<protein>
    <submittedName>
        <fullName evidence="2">Uncharacterized protein</fullName>
    </submittedName>
</protein>
<keyword evidence="3" id="KW-1185">Reference proteome</keyword>
<dbReference type="Gramene" id="TVU06074">
    <property type="protein sequence ID" value="TVU06074"/>
    <property type="gene ID" value="EJB05_49266"/>
</dbReference>
<dbReference type="Proteomes" id="UP000324897">
    <property type="component" value="Unassembled WGS sequence"/>
</dbReference>
<gene>
    <name evidence="2" type="ORF">EJB05_49266</name>
</gene>
<evidence type="ECO:0000313" key="2">
    <source>
        <dbReference type="EMBL" id="TVU06074.1"/>
    </source>
</evidence>
<feature type="compositionally biased region" description="Low complexity" evidence="1">
    <location>
        <begin position="18"/>
        <end position="27"/>
    </location>
</feature>
<accession>A0A5J9T468</accession>
<comment type="caution">
    <text evidence="2">The sequence shown here is derived from an EMBL/GenBank/DDBJ whole genome shotgun (WGS) entry which is preliminary data.</text>
</comment>
<organism evidence="2 3">
    <name type="scientific">Eragrostis curvula</name>
    <name type="common">weeping love grass</name>
    <dbReference type="NCBI Taxonomy" id="38414"/>
    <lineage>
        <taxon>Eukaryota</taxon>
        <taxon>Viridiplantae</taxon>
        <taxon>Streptophyta</taxon>
        <taxon>Embryophyta</taxon>
        <taxon>Tracheophyta</taxon>
        <taxon>Spermatophyta</taxon>
        <taxon>Magnoliopsida</taxon>
        <taxon>Liliopsida</taxon>
        <taxon>Poales</taxon>
        <taxon>Poaceae</taxon>
        <taxon>PACMAD clade</taxon>
        <taxon>Chloridoideae</taxon>
        <taxon>Eragrostideae</taxon>
        <taxon>Eragrostidinae</taxon>
        <taxon>Eragrostis</taxon>
    </lineage>
</organism>
<dbReference type="AlphaFoldDB" id="A0A5J9T468"/>
<feature type="region of interest" description="Disordered" evidence="1">
    <location>
        <begin position="1"/>
        <end position="27"/>
    </location>
</feature>
<dbReference type="EMBL" id="RWGY01000051">
    <property type="protein sequence ID" value="TVU06074.1"/>
    <property type="molecule type" value="Genomic_DNA"/>
</dbReference>
<evidence type="ECO:0000256" key="1">
    <source>
        <dbReference type="SAM" id="MobiDB-lite"/>
    </source>
</evidence>